<sequence length="392" mass="43387">MKKTFCIFSAHYLPHVGGVEKYTQHLARALSEQGNRVIIVTSNVHDLPNTELLEQEIEIVRLPCYKFLNGRYPITRHNSTYRKLANYLLEQNIDYITINTRFYRHSLEGVKLAELKGIRPIIVDHGSAHLTMGNKIVDPFVAIVEHAVTELVKRHSADYYAVSQAGIEWLRHFGIEACGVLNNSIDALAFAESASHRSFRREANLPNNALAVTFTGRLIPEKGIPALVEAARMLADEPSIHFFIAGEGPLKETLTKEPLSNVTFLGRLEARDISALLKESDIFCLPSRSEGFSTSLLEAAACKAAPLVTNVGGVQELVPSDAFGVILPSADGKTIADAIRDLNRNRARCRAMGESINKLVIDKFSWNETARLTSLACSTAQERNAEALHETL</sequence>
<protein>
    <submittedName>
        <fullName evidence="5">Glycosyltransferase family 1 protein</fullName>
    </submittedName>
</protein>
<gene>
    <name evidence="5" type="ORF">DMP08_11945</name>
</gene>
<evidence type="ECO:0000259" key="3">
    <source>
        <dbReference type="Pfam" id="PF00534"/>
    </source>
</evidence>
<dbReference type="InterPro" id="IPR050194">
    <property type="entry name" value="Glycosyltransferase_grp1"/>
</dbReference>
<proteinExistence type="predicted"/>
<dbReference type="InterPro" id="IPR001296">
    <property type="entry name" value="Glyco_trans_1"/>
</dbReference>
<accession>A0A3N0AU28</accession>
<evidence type="ECO:0000313" key="5">
    <source>
        <dbReference type="EMBL" id="RNL38383.1"/>
    </source>
</evidence>
<dbReference type="RefSeq" id="WP_123193099.1">
    <property type="nucleotide sequence ID" value="NZ_QICD01000040.1"/>
</dbReference>
<dbReference type="GO" id="GO:1901137">
    <property type="term" value="P:carbohydrate derivative biosynthetic process"/>
    <property type="evidence" value="ECO:0007669"/>
    <property type="project" value="UniProtKB-ARBA"/>
</dbReference>
<keyword evidence="1" id="KW-0328">Glycosyltransferase</keyword>
<dbReference type="PANTHER" id="PTHR45947:SF3">
    <property type="entry name" value="SULFOQUINOVOSYL TRANSFERASE SQD2"/>
    <property type="match status" value="1"/>
</dbReference>
<dbReference type="CDD" id="cd03801">
    <property type="entry name" value="GT4_PimA-like"/>
    <property type="match status" value="1"/>
</dbReference>
<comment type="caution">
    <text evidence="5">The sequence shown here is derived from an EMBL/GenBank/DDBJ whole genome shotgun (WGS) entry which is preliminary data.</text>
</comment>
<dbReference type="Pfam" id="PF13439">
    <property type="entry name" value="Glyco_transf_4"/>
    <property type="match status" value="1"/>
</dbReference>
<name>A0A3N0AU28_9ACTN</name>
<evidence type="ECO:0000256" key="2">
    <source>
        <dbReference type="ARBA" id="ARBA00022679"/>
    </source>
</evidence>
<dbReference type="OrthoDB" id="9802525at2"/>
<reference evidence="6" key="1">
    <citation type="submission" date="2018-05" db="EMBL/GenBank/DDBJ databases">
        <title>Genome Sequencing of selected type strains of the family Eggerthellaceae.</title>
        <authorList>
            <person name="Danylec N."/>
            <person name="Stoll D.A."/>
            <person name="Doetsch A."/>
            <person name="Huch M."/>
        </authorList>
    </citation>
    <scope>NUCLEOTIDE SEQUENCE [LARGE SCALE GENOMIC DNA]</scope>
    <source>
        <strain evidence="6">DSM 16106</strain>
    </source>
</reference>
<organism evidence="5 6">
    <name type="scientific">Paraeggerthella hongkongensis</name>
    <dbReference type="NCBI Taxonomy" id="230658"/>
    <lineage>
        <taxon>Bacteria</taxon>
        <taxon>Bacillati</taxon>
        <taxon>Actinomycetota</taxon>
        <taxon>Coriobacteriia</taxon>
        <taxon>Eggerthellales</taxon>
        <taxon>Eggerthellaceae</taxon>
        <taxon>Paraeggerthella</taxon>
    </lineage>
</organism>
<dbReference type="InterPro" id="IPR028098">
    <property type="entry name" value="Glyco_trans_4-like_N"/>
</dbReference>
<dbReference type="PANTHER" id="PTHR45947">
    <property type="entry name" value="SULFOQUINOVOSYL TRANSFERASE SQD2"/>
    <property type="match status" value="1"/>
</dbReference>
<dbReference type="Pfam" id="PF00534">
    <property type="entry name" value="Glycos_transf_1"/>
    <property type="match status" value="1"/>
</dbReference>
<keyword evidence="6" id="KW-1185">Reference proteome</keyword>
<dbReference type="GO" id="GO:0016758">
    <property type="term" value="F:hexosyltransferase activity"/>
    <property type="evidence" value="ECO:0007669"/>
    <property type="project" value="TreeGrafter"/>
</dbReference>
<dbReference type="AlphaFoldDB" id="A0A3N0AU28"/>
<evidence type="ECO:0000256" key="1">
    <source>
        <dbReference type="ARBA" id="ARBA00022676"/>
    </source>
</evidence>
<dbReference type="SUPFAM" id="SSF53756">
    <property type="entry name" value="UDP-Glycosyltransferase/glycogen phosphorylase"/>
    <property type="match status" value="1"/>
</dbReference>
<dbReference type="Proteomes" id="UP000278632">
    <property type="component" value="Unassembled WGS sequence"/>
</dbReference>
<evidence type="ECO:0000313" key="6">
    <source>
        <dbReference type="Proteomes" id="UP000278632"/>
    </source>
</evidence>
<feature type="domain" description="Glycosyl transferase family 1" evidence="3">
    <location>
        <begin position="199"/>
        <end position="356"/>
    </location>
</feature>
<dbReference type="Gene3D" id="3.40.50.2000">
    <property type="entry name" value="Glycogen Phosphorylase B"/>
    <property type="match status" value="2"/>
</dbReference>
<evidence type="ECO:0000259" key="4">
    <source>
        <dbReference type="Pfam" id="PF13439"/>
    </source>
</evidence>
<keyword evidence="2 5" id="KW-0808">Transferase</keyword>
<dbReference type="EMBL" id="QICD01000040">
    <property type="protein sequence ID" value="RNL38383.1"/>
    <property type="molecule type" value="Genomic_DNA"/>
</dbReference>
<feature type="domain" description="Glycosyltransferase subfamily 4-like N-terminal" evidence="4">
    <location>
        <begin position="16"/>
        <end position="186"/>
    </location>
</feature>